<proteinExistence type="predicted"/>
<evidence type="ECO:0000313" key="2">
    <source>
        <dbReference type="EMBL" id="PIP19718.1"/>
    </source>
</evidence>
<gene>
    <name evidence="2" type="ORF">COX41_01275</name>
</gene>
<protein>
    <submittedName>
        <fullName evidence="2">DNA-binding protein</fullName>
    </submittedName>
</protein>
<sequence>MIRLQITDYPGVKSGSRPNIKIARRDRLQMRIFTLFSVFCSLFSVCYAQPLSSTELINNAKQLDGKIITYKGEVIGEVMKRADFAWVNVNDGINAVGIWIPFSLAREITYTGSYKAKGDIIEVSGVFHRACPEHGGDLDIHAQTLRKIDSGRFTRERLNPAKRNQALILLGVLFLVWILTLFLRK</sequence>
<dbReference type="Proteomes" id="UP000231292">
    <property type="component" value="Unassembled WGS sequence"/>
</dbReference>
<dbReference type="EMBL" id="PCRK01000025">
    <property type="protein sequence ID" value="PIP19718.1"/>
    <property type="molecule type" value="Genomic_DNA"/>
</dbReference>
<organism evidence="2 3">
    <name type="scientific">Candidatus Sherwoodlollariibacterium unditelluris</name>
    <dbReference type="NCBI Taxonomy" id="1974757"/>
    <lineage>
        <taxon>Bacteria</taxon>
        <taxon>Pseudomonadati</taxon>
        <taxon>Candidatus Omnitrophota</taxon>
        <taxon>Candidatus Sherwoodlollariibacterium</taxon>
    </lineage>
</organism>
<dbReference type="AlphaFoldDB" id="A0A2G9YKF2"/>
<keyword evidence="1" id="KW-1133">Transmembrane helix</keyword>
<dbReference type="GO" id="GO:0003677">
    <property type="term" value="F:DNA binding"/>
    <property type="evidence" value="ECO:0007669"/>
    <property type="project" value="UniProtKB-KW"/>
</dbReference>
<accession>A0A2G9YKF2</accession>
<evidence type="ECO:0000256" key="1">
    <source>
        <dbReference type="SAM" id="Phobius"/>
    </source>
</evidence>
<keyword evidence="1" id="KW-0472">Membrane</keyword>
<keyword evidence="2" id="KW-0238">DNA-binding</keyword>
<keyword evidence="1" id="KW-0812">Transmembrane</keyword>
<feature type="transmembrane region" description="Helical" evidence="1">
    <location>
        <begin position="166"/>
        <end position="183"/>
    </location>
</feature>
<reference evidence="2 3" key="1">
    <citation type="submission" date="2017-09" db="EMBL/GenBank/DDBJ databases">
        <title>Depth-based differentiation of microbial function through sediment-hosted aquifers and enrichment of novel symbionts in the deep terrestrial subsurface.</title>
        <authorList>
            <person name="Probst A.J."/>
            <person name="Ladd B."/>
            <person name="Jarett J.K."/>
            <person name="Geller-Mcgrath D.E."/>
            <person name="Sieber C.M."/>
            <person name="Emerson J.B."/>
            <person name="Anantharaman K."/>
            <person name="Thomas B.C."/>
            <person name="Malmstrom R."/>
            <person name="Stieglmeier M."/>
            <person name="Klingl A."/>
            <person name="Woyke T."/>
            <person name="Ryan C.M."/>
            <person name="Banfield J.F."/>
        </authorList>
    </citation>
    <scope>NUCLEOTIDE SEQUENCE [LARGE SCALE GENOMIC DNA]</scope>
    <source>
        <strain evidence="2">CG23_combo_of_CG06-09_8_20_14_all_41_10</strain>
    </source>
</reference>
<evidence type="ECO:0000313" key="3">
    <source>
        <dbReference type="Proteomes" id="UP000231292"/>
    </source>
</evidence>
<name>A0A2G9YKF2_9BACT</name>
<comment type="caution">
    <text evidence="2">The sequence shown here is derived from an EMBL/GenBank/DDBJ whole genome shotgun (WGS) entry which is preliminary data.</text>
</comment>